<feature type="region of interest" description="Disordered" evidence="4">
    <location>
        <begin position="411"/>
        <end position="440"/>
    </location>
</feature>
<dbReference type="InterPro" id="IPR051310">
    <property type="entry name" value="MCP_chemotaxis"/>
</dbReference>
<evidence type="ECO:0000256" key="3">
    <source>
        <dbReference type="PROSITE-ProRule" id="PRU00284"/>
    </source>
</evidence>
<protein>
    <recommendedName>
        <fullName evidence="5">Methyl-accepting transducer domain-containing protein</fullName>
    </recommendedName>
</protein>
<dbReference type="PROSITE" id="PS50111">
    <property type="entry name" value="CHEMOTAXIS_TRANSDUC_2"/>
    <property type="match status" value="1"/>
</dbReference>
<dbReference type="EMBL" id="JADFFK010000002">
    <property type="protein sequence ID" value="MBE9636154.1"/>
    <property type="molecule type" value="Genomic_DNA"/>
</dbReference>
<dbReference type="Pfam" id="PF00015">
    <property type="entry name" value="MCPsignal"/>
    <property type="match status" value="1"/>
</dbReference>
<reference evidence="6 7" key="1">
    <citation type="journal article" date="2021" name="Int. J. Syst. Evol. Microbiol.">
        <title>Salipiger mangrovisoli sp. nov., isolated from mangrove soil and the proposal for the reclassification of Paraphaeobacter pallidus as Salipiger pallidus comb. nov.</title>
        <authorList>
            <person name="Du J."/>
            <person name="Liu Y."/>
            <person name="Pei T."/>
            <person name="Deng M.R."/>
            <person name="Zhu H."/>
        </authorList>
    </citation>
    <scope>NUCLEOTIDE SEQUENCE [LARGE SCALE GENOMIC DNA]</scope>
    <source>
        <strain evidence="6 7">6D45A</strain>
    </source>
</reference>
<keyword evidence="7" id="KW-1185">Reference proteome</keyword>
<dbReference type="RefSeq" id="WP_194133471.1">
    <property type="nucleotide sequence ID" value="NZ_JADFFK010000002.1"/>
</dbReference>
<gene>
    <name evidence="6" type="ORF">IQ782_04795</name>
</gene>
<evidence type="ECO:0000256" key="1">
    <source>
        <dbReference type="ARBA" id="ARBA00022500"/>
    </source>
</evidence>
<keyword evidence="1" id="KW-0145">Chemotaxis</keyword>
<keyword evidence="3" id="KW-0807">Transducer</keyword>
<comment type="caution">
    <text evidence="6">The sequence shown here is derived from an EMBL/GenBank/DDBJ whole genome shotgun (WGS) entry which is preliminary data.</text>
</comment>
<evidence type="ECO:0000256" key="2">
    <source>
        <dbReference type="ARBA" id="ARBA00029447"/>
    </source>
</evidence>
<dbReference type="PANTHER" id="PTHR43531">
    <property type="entry name" value="PROTEIN ICFG"/>
    <property type="match status" value="1"/>
</dbReference>
<comment type="similarity">
    <text evidence="2">Belongs to the methyl-accepting chemotaxis (MCP) protein family.</text>
</comment>
<evidence type="ECO:0000259" key="5">
    <source>
        <dbReference type="PROSITE" id="PS50111"/>
    </source>
</evidence>
<accession>A0ABR9WXY4</accession>
<organism evidence="6 7">
    <name type="scientific">Salipiger mangrovisoli</name>
    <dbReference type="NCBI Taxonomy" id="2865933"/>
    <lineage>
        <taxon>Bacteria</taxon>
        <taxon>Pseudomonadati</taxon>
        <taxon>Pseudomonadota</taxon>
        <taxon>Alphaproteobacteria</taxon>
        <taxon>Rhodobacterales</taxon>
        <taxon>Roseobacteraceae</taxon>
        <taxon>Salipiger</taxon>
    </lineage>
</organism>
<dbReference type="PRINTS" id="PR00260">
    <property type="entry name" value="CHEMTRNSDUCR"/>
</dbReference>
<dbReference type="InterPro" id="IPR004090">
    <property type="entry name" value="Chemotax_Me-accpt_rcpt"/>
</dbReference>
<dbReference type="PANTHER" id="PTHR43531:SF11">
    <property type="entry name" value="METHYL-ACCEPTING CHEMOTAXIS PROTEIN 3"/>
    <property type="match status" value="1"/>
</dbReference>
<dbReference type="InterPro" id="IPR004089">
    <property type="entry name" value="MCPsignal_dom"/>
</dbReference>
<feature type="compositionally biased region" description="Polar residues" evidence="4">
    <location>
        <begin position="411"/>
        <end position="420"/>
    </location>
</feature>
<evidence type="ECO:0000313" key="6">
    <source>
        <dbReference type="EMBL" id="MBE9636154.1"/>
    </source>
</evidence>
<dbReference type="Gene3D" id="1.10.287.950">
    <property type="entry name" value="Methyl-accepting chemotaxis protein"/>
    <property type="match status" value="1"/>
</dbReference>
<name>A0ABR9WXY4_9RHOB</name>
<sequence>MHPAIPGSWSDEKKRQGAALHGVIAPGFDPMIRRVYAAALNIAPEDVPAETVAVERQKFGFILRGEFSREYAAVQAGIARNLIEAGLDYPAYMIGYAHYQAGILGLVMGCTTPLPIDLPTATALVQLATMCDAAVTIDHFFAAQAARAAQDRDALLDRLFTGIGSDTGALETMAAELRQTFDSLSERTMTQAASLEENTASLTELTEAVADTARNARDSARSAELADQRVRGAQDEVRRTRDAIAEVDESTGQIRNFVNVIDKIALQTKLLALNASVEAARAEDYGRGFGVVATEVRALAEQTTTAAGEVAATIKEIVSRVQIISQRSDRMDTSLAELVATMAALVAGFARIEQATGEQSDSVSQVGSVQQQLDTITQENAAAVSRAADHMRALQARVAAINSKISEFQTETVAGRSSSAGPLPPQPAPRRSGAGGQAAA</sequence>
<dbReference type="SMART" id="SM00283">
    <property type="entry name" value="MA"/>
    <property type="match status" value="1"/>
</dbReference>
<evidence type="ECO:0000313" key="7">
    <source>
        <dbReference type="Proteomes" id="UP000607796"/>
    </source>
</evidence>
<feature type="domain" description="Methyl-accepting transducer" evidence="5">
    <location>
        <begin position="166"/>
        <end position="395"/>
    </location>
</feature>
<proteinExistence type="inferred from homology"/>
<evidence type="ECO:0000256" key="4">
    <source>
        <dbReference type="SAM" id="MobiDB-lite"/>
    </source>
</evidence>
<dbReference type="Proteomes" id="UP000607796">
    <property type="component" value="Unassembled WGS sequence"/>
</dbReference>
<dbReference type="SUPFAM" id="SSF58104">
    <property type="entry name" value="Methyl-accepting chemotaxis protein (MCP) signaling domain"/>
    <property type="match status" value="1"/>
</dbReference>